<dbReference type="AlphaFoldDB" id="A0A7W5DUC2"/>
<accession>A0A7W5DUC2</accession>
<name>A0A7W5DUC2_9BACT</name>
<dbReference type="Proteomes" id="UP000536179">
    <property type="component" value="Unassembled WGS sequence"/>
</dbReference>
<sequence length="147" mass="16518">MILRFTISLHRIGPGLNRHTAAGVPITDHLDWFFETTPDQANSLKTFASPIEDFESPVIATTQLFDHRVTYLDYDGDVSGNRGSVQRLVTGTYQFVASNTNRFAIGPIAIEKAVASDSQVDQEPDVHQIRETLFRLLTQHETIELTF</sequence>
<gene>
    <name evidence="1" type="ORF">FHS27_000470</name>
</gene>
<evidence type="ECO:0000313" key="2">
    <source>
        <dbReference type="Proteomes" id="UP000536179"/>
    </source>
</evidence>
<evidence type="ECO:0000313" key="1">
    <source>
        <dbReference type="EMBL" id="MBB3204706.1"/>
    </source>
</evidence>
<reference evidence="1 2" key="1">
    <citation type="submission" date="2020-08" db="EMBL/GenBank/DDBJ databases">
        <title>Genomic Encyclopedia of Type Strains, Phase III (KMG-III): the genomes of soil and plant-associated and newly described type strains.</title>
        <authorList>
            <person name="Whitman W."/>
        </authorList>
    </citation>
    <scope>NUCLEOTIDE SEQUENCE [LARGE SCALE GENOMIC DNA]</scope>
    <source>
        <strain evidence="1 2">CECT 8075</strain>
    </source>
</reference>
<dbReference type="RefSeq" id="WP_184301043.1">
    <property type="nucleotide sequence ID" value="NZ_JACHXU010000001.1"/>
</dbReference>
<organism evidence="1 2">
    <name type="scientific">Aporhodopirellula rubra</name>
    <dbReference type="NCBI Taxonomy" id="980271"/>
    <lineage>
        <taxon>Bacteria</taxon>
        <taxon>Pseudomonadati</taxon>
        <taxon>Planctomycetota</taxon>
        <taxon>Planctomycetia</taxon>
        <taxon>Pirellulales</taxon>
        <taxon>Pirellulaceae</taxon>
        <taxon>Aporhodopirellula</taxon>
    </lineage>
</organism>
<keyword evidence="2" id="KW-1185">Reference proteome</keyword>
<proteinExistence type="predicted"/>
<protein>
    <submittedName>
        <fullName evidence="1">Uncharacterized protein</fullName>
    </submittedName>
</protein>
<dbReference type="EMBL" id="JACHXU010000001">
    <property type="protein sequence ID" value="MBB3204706.1"/>
    <property type="molecule type" value="Genomic_DNA"/>
</dbReference>
<comment type="caution">
    <text evidence="1">The sequence shown here is derived from an EMBL/GenBank/DDBJ whole genome shotgun (WGS) entry which is preliminary data.</text>
</comment>